<feature type="domain" description="Acyl-CoA dehydrogenase/oxidase C-terminal" evidence="7">
    <location>
        <begin position="283"/>
        <end position="451"/>
    </location>
</feature>
<dbReference type="Gene3D" id="1.20.140.10">
    <property type="entry name" value="Butyryl-CoA Dehydrogenase, subunit A, domain 3"/>
    <property type="match status" value="1"/>
</dbReference>
<feature type="domain" description="Acetyl-CoA dehydrogenase-like C-terminal" evidence="10">
    <location>
        <begin position="469"/>
        <end position="614"/>
    </location>
</feature>
<dbReference type="PANTHER" id="PTHR42803:SF1">
    <property type="entry name" value="BROAD-SPECIFICITY LINEAR ACYL-COA DEHYDROGENASE FADE5"/>
    <property type="match status" value="1"/>
</dbReference>
<dbReference type="GO" id="GO:0050660">
    <property type="term" value="F:flavin adenine dinucleotide binding"/>
    <property type="evidence" value="ECO:0007669"/>
    <property type="project" value="InterPro"/>
</dbReference>
<dbReference type="InterPro" id="IPR046373">
    <property type="entry name" value="Acyl-CoA_Oxase/DH_mid-dom_sf"/>
</dbReference>
<evidence type="ECO:0000259" key="8">
    <source>
        <dbReference type="Pfam" id="PF02770"/>
    </source>
</evidence>
<reference evidence="11" key="2">
    <citation type="submission" date="2021-01" db="EMBL/GenBank/DDBJ databases">
        <authorList>
            <person name="Hahn C.R."/>
            <person name="Youssef N.H."/>
            <person name="Elshahed M."/>
        </authorList>
    </citation>
    <scope>NUCLEOTIDE SEQUENCE</scope>
    <source>
        <strain evidence="11">Zod_Metabat.24</strain>
    </source>
</reference>
<dbReference type="Gene3D" id="1.10.540.10">
    <property type="entry name" value="Acyl-CoA dehydrogenase/oxidase, N-terminal domain"/>
    <property type="match status" value="1"/>
</dbReference>
<comment type="similarity">
    <text evidence="2 6">Belongs to the acyl-CoA dehydrogenase family.</text>
</comment>
<feature type="domain" description="Acyl-CoA oxidase/dehydrogenase middle" evidence="8">
    <location>
        <begin position="161"/>
        <end position="269"/>
    </location>
</feature>
<dbReference type="Proteomes" id="UP000809273">
    <property type="component" value="Unassembled WGS sequence"/>
</dbReference>
<evidence type="ECO:0000256" key="1">
    <source>
        <dbReference type="ARBA" id="ARBA00001974"/>
    </source>
</evidence>
<evidence type="ECO:0000313" key="12">
    <source>
        <dbReference type="Proteomes" id="UP000809273"/>
    </source>
</evidence>
<feature type="domain" description="Acyl-CoA dehydrogenase/oxidase N-terminal" evidence="9">
    <location>
        <begin position="39"/>
        <end position="156"/>
    </location>
</feature>
<dbReference type="Pfam" id="PF02771">
    <property type="entry name" value="Acyl-CoA_dh_N"/>
    <property type="match status" value="1"/>
</dbReference>
<evidence type="ECO:0000313" key="11">
    <source>
        <dbReference type="EMBL" id="MBN1574199.1"/>
    </source>
</evidence>
<dbReference type="Pfam" id="PF00441">
    <property type="entry name" value="Acyl-CoA_dh_1"/>
    <property type="match status" value="1"/>
</dbReference>
<dbReference type="SUPFAM" id="SSF47203">
    <property type="entry name" value="Acyl-CoA dehydrogenase C-terminal domain-like"/>
    <property type="match status" value="1"/>
</dbReference>
<reference evidence="11" key="1">
    <citation type="journal article" date="2021" name="Environ. Microbiol.">
        <title>Genomic characterization of three novel Desulfobacterota classes expand the metabolic and phylogenetic diversity of the phylum.</title>
        <authorList>
            <person name="Murphy C.L."/>
            <person name="Biggerstaff J."/>
            <person name="Eichhorn A."/>
            <person name="Ewing E."/>
            <person name="Shahan R."/>
            <person name="Soriano D."/>
            <person name="Stewart S."/>
            <person name="VanMol K."/>
            <person name="Walker R."/>
            <person name="Walters P."/>
            <person name="Elshahed M.S."/>
            <person name="Youssef N.H."/>
        </authorList>
    </citation>
    <scope>NUCLEOTIDE SEQUENCE</scope>
    <source>
        <strain evidence="11">Zod_Metabat.24</strain>
    </source>
</reference>
<dbReference type="InterPro" id="IPR009100">
    <property type="entry name" value="AcylCoA_DH/oxidase_NM_dom_sf"/>
</dbReference>
<evidence type="ECO:0000256" key="4">
    <source>
        <dbReference type="ARBA" id="ARBA00022827"/>
    </source>
</evidence>
<name>A0A9D8KHG3_9DELT</name>
<evidence type="ECO:0000259" key="9">
    <source>
        <dbReference type="Pfam" id="PF02771"/>
    </source>
</evidence>
<dbReference type="InterPro" id="IPR009075">
    <property type="entry name" value="AcylCo_DH/oxidase_C"/>
</dbReference>
<accession>A0A9D8KHG3</accession>
<dbReference type="EMBL" id="JAFGIX010000069">
    <property type="protein sequence ID" value="MBN1574199.1"/>
    <property type="molecule type" value="Genomic_DNA"/>
</dbReference>
<keyword evidence="3 6" id="KW-0285">Flavoprotein</keyword>
<dbReference type="InterPro" id="IPR052166">
    <property type="entry name" value="Diverse_Acyl-CoA_DH"/>
</dbReference>
<proteinExistence type="inferred from homology"/>
<protein>
    <submittedName>
        <fullName evidence="11">Acyl-CoA dehydrogenase</fullName>
    </submittedName>
</protein>
<gene>
    <name evidence="11" type="ORF">JW984_13460</name>
</gene>
<sequence>MSNYVVDERDQKFVLYEQLDIEKLTGYQRYSDFSKDVFDMVIEEARKFTVDILEPTVEEGEKEGCSLKDGVVSVPKCFHEPYKTFCEGGWLSMVHSPEVGGQGMPQILGTAAREYFNVNFSFLAYVGLTEGAAHLIHNFGTEEQKNKYLYKMFSGEWGGSMVLTEPGAGTDVGSLKTSAKKNPDGTYSITGTKMFITGADQDLVPNIVHPVLARVEGAPAGTKGISIFLVPKYLVKDDGSLGERNDWNVSNIEKKMGIKASATCVVNFGDNGKCYAEILGEEGQGMKIMFVLMNEARIGVGIQGLTAASRAYLYSVKYAKERLQGSDLANFRNPDAPRVPIINHPDVRRMLLWMKSHTEALRSLVYYTSWCSDMAVVAESEEEREKWHGILEVLTPILKAYGSDTGFKVADQGIMVHGGYGYTSDYPVEQILRDVKIAAIYEGTNGIQSLDLVGRKLGQKKGQNFMSLMGEIYGFISRQEKNEKIKDLVAKLKEGVDTLGEMAGFFAKCGKEGKFLVPVGNAYPFLNLMATVLSAWMLVWQASIASEKLDAMAKEKGADPSDWGKWAEFIKDNADAAYYSGKVAAAKYYVNNVLPGIDSIAKAIKTEDLSIMEIAEESFAF</sequence>
<dbReference type="PANTHER" id="PTHR42803">
    <property type="entry name" value="ACYL-COA DEHYDROGENASE"/>
    <property type="match status" value="1"/>
</dbReference>
<dbReference type="Pfam" id="PF02770">
    <property type="entry name" value="Acyl-CoA_dh_M"/>
    <property type="match status" value="1"/>
</dbReference>
<dbReference type="InterPro" id="IPR006091">
    <property type="entry name" value="Acyl-CoA_Oxase/DH_mid-dom"/>
</dbReference>
<dbReference type="Gene3D" id="2.40.110.10">
    <property type="entry name" value="Butyryl-CoA Dehydrogenase, subunit A, domain 2"/>
    <property type="match status" value="1"/>
</dbReference>
<evidence type="ECO:0000256" key="5">
    <source>
        <dbReference type="ARBA" id="ARBA00023002"/>
    </source>
</evidence>
<organism evidence="11 12">
    <name type="scientific">Candidatus Zymogenus saltonus</name>
    <dbReference type="NCBI Taxonomy" id="2844893"/>
    <lineage>
        <taxon>Bacteria</taxon>
        <taxon>Deltaproteobacteria</taxon>
        <taxon>Candidatus Zymogenia</taxon>
        <taxon>Candidatus Zymogeniales</taxon>
        <taxon>Candidatus Zymogenaceae</taxon>
        <taxon>Candidatus Zymogenus</taxon>
    </lineage>
</organism>
<evidence type="ECO:0000256" key="3">
    <source>
        <dbReference type="ARBA" id="ARBA00022630"/>
    </source>
</evidence>
<dbReference type="InterPro" id="IPR025878">
    <property type="entry name" value="Acyl-CoA_dh-like_C_dom"/>
</dbReference>
<dbReference type="GO" id="GO:0016627">
    <property type="term" value="F:oxidoreductase activity, acting on the CH-CH group of donors"/>
    <property type="evidence" value="ECO:0007669"/>
    <property type="project" value="InterPro"/>
</dbReference>
<keyword evidence="4 6" id="KW-0274">FAD</keyword>
<comment type="cofactor">
    <cofactor evidence="1 6">
        <name>FAD</name>
        <dbReference type="ChEBI" id="CHEBI:57692"/>
    </cofactor>
</comment>
<dbReference type="InterPro" id="IPR037069">
    <property type="entry name" value="AcylCoA_DH/ox_N_sf"/>
</dbReference>
<dbReference type="InterPro" id="IPR036250">
    <property type="entry name" value="AcylCo_DH-like_C"/>
</dbReference>
<comment type="caution">
    <text evidence="11">The sequence shown here is derived from an EMBL/GenBank/DDBJ whole genome shotgun (WGS) entry which is preliminary data.</text>
</comment>
<dbReference type="AlphaFoldDB" id="A0A9D8KHG3"/>
<keyword evidence="5 6" id="KW-0560">Oxidoreductase</keyword>
<dbReference type="GO" id="GO:0005886">
    <property type="term" value="C:plasma membrane"/>
    <property type="evidence" value="ECO:0007669"/>
    <property type="project" value="TreeGrafter"/>
</dbReference>
<dbReference type="Pfam" id="PF12806">
    <property type="entry name" value="Acyl-CoA_dh_C"/>
    <property type="match status" value="1"/>
</dbReference>
<dbReference type="InterPro" id="IPR013786">
    <property type="entry name" value="AcylCoA_DH/ox_N"/>
</dbReference>
<dbReference type="SUPFAM" id="SSF56645">
    <property type="entry name" value="Acyl-CoA dehydrogenase NM domain-like"/>
    <property type="match status" value="1"/>
</dbReference>
<evidence type="ECO:0000259" key="7">
    <source>
        <dbReference type="Pfam" id="PF00441"/>
    </source>
</evidence>
<evidence type="ECO:0000256" key="2">
    <source>
        <dbReference type="ARBA" id="ARBA00009347"/>
    </source>
</evidence>
<evidence type="ECO:0000259" key="10">
    <source>
        <dbReference type="Pfam" id="PF12806"/>
    </source>
</evidence>
<evidence type="ECO:0000256" key="6">
    <source>
        <dbReference type="RuleBase" id="RU362125"/>
    </source>
</evidence>